<feature type="chain" id="PRO_5014932150" description="Glycine-rich protein" evidence="1">
    <location>
        <begin position="26"/>
        <end position="110"/>
    </location>
</feature>
<gene>
    <name evidence="2" type="ORF">FSB_LOCUS5652</name>
</gene>
<evidence type="ECO:0000256" key="1">
    <source>
        <dbReference type="SAM" id="SignalP"/>
    </source>
</evidence>
<proteinExistence type="predicted"/>
<dbReference type="EMBL" id="OIVN01000292">
    <property type="protein sequence ID" value="SPC77770.1"/>
    <property type="molecule type" value="Genomic_DNA"/>
</dbReference>
<keyword evidence="1" id="KW-0732">Signal</keyword>
<accession>A0A2N9ESW3</accession>
<evidence type="ECO:0000313" key="2">
    <source>
        <dbReference type="EMBL" id="SPC77770.1"/>
    </source>
</evidence>
<protein>
    <recommendedName>
        <fullName evidence="3">Glycine-rich protein</fullName>
    </recommendedName>
</protein>
<reference evidence="2" key="1">
    <citation type="submission" date="2018-02" db="EMBL/GenBank/DDBJ databases">
        <authorList>
            <person name="Cohen D.B."/>
            <person name="Kent A.D."/>
        </authorList>
    </citation>
    <scope>NUCLEOTIDE SEQUENCE</scope>
</reference>
<organism evidence="2">
    <name type="scientific">Fagus sylvatica</name>
    <name type="common">Beechnut</name>
    <dbReference type="NCBI Taxonomy" id="28930"/>
    <lineage>
        <taxon>Eukaryota</taxon>
        <taxon>Viridiplantae</taxon>
        <taxon>Streptophyta</taxon>
        <taxon>Embryophyta</taxon>
        <taxon>Tracheophyta</taxon>
        <taxon>Spermatophyta</taxon>
        <taxon>Magnoliopsida</taxon>
        <taxon>eudicotyledons</taxon>
        <taxon>Gunneridae</taxon>
        <taxon>Pentapetalae</taxon>
        <taxon>rosids</taxon>
        <taxon>fabids</taxon>
        <taxon>Fagales</taxon>
        <taxon>Fagaceae</taxon>
        <taxon>Fagus</taxon>
    </lineage>
</organism>
<evidence type="ECO:0008006" key="3">
    <source>
        <dbReference type="Google" id="ProtNLM"/>
    </source>
</evidence>
<dbReference type="AlphaFoldDB" id="A0A2N9ESW3"/>
<sequence>MMAFSSKLILMLLLGALICTSISHARELMSQKGASLGDQKTFIVGGHGEISEDPGFGGFHGGVGGGFEDGFGGKAGIGGGAGGGFGGKVGIGGGARGGAGGGGRVDQGFP</sequence>
<name>A0A2N9ESW3_FAGSY</name>
<feature type="signal peptide" evidence="1">
    <location>
        <begin position="1"/>
        <end position="25"/>
    </location>
</feature>